<comment type="caution">
    <text evidence="5">The sequence shown here is derived from an EMBL/GenBank/DDBJ whole genome shotgun (WGS) entry which is preliminary data.</text>
</comment>
<evidence type="ECO:0000256" key="1">
    <source>
        <dbReference type="ARBA" id="ARBA00023015"/>
    </source>
</evidence>
<gene>
    <name evidence="5" type="ORF">Q8814_04600</name>
</gene>
<evidence type="ECO:0000313" key="5">
    <source>
        <dbReference type="EMBL" id="MEE2031397.1"/>
    </source>
</evidence>
<keyword evidence="1" id="KW-0805">Transcription regulation</keyword>
<keyword evidence="6" id="KW-1185">Reference proteome</keyword>
<evidence type="ECO:0000256" key="2">
    <source>
        <dbReference type="ARBA" id="ARBA00023163"/>
    </source>
</evidence>
<dbReference type="InterPro" id="IPR036388">
    <property type="entry name" value="WH-like_DNA-bd_sf"/>
</dbReference>
<accession>A0ABU7JMX6</accession>
<dbReference type="PANTHER" id="PTHR34580">
    <property type="match status" value="1"/>
</dbReference>
<sequence length="335" mass="36753">MRAERLLSLTLMLRYRGRMTAPEIARELEVSVRTVLRDIEALSSAGIPVYAERGRDGGFALLPGFTTDLTGLTVDEATALLAASTSAAPATLGMAPAFAAAMRKVTVSLPEVQRAAATRASERILVTGSGWLAEPPYDPHLGLVQQAVFDDRRVRILYRPRDREPGWRTVDPLGLISAAGRWYLVALHRGAQRTYRLSRIVDVRKLDTPVRRPEGFDLAQVWQRRRADFRAELTTVTATVRVRCHRSAELAAGGISVGRIRDDGDGWQRVDIEFGGAAHAGALMWQLGDDAELLSPSALRDEIRARAEQLAVRHGSSAPDRTIVGEPARRPPDGR</sequence>
<dbReference type="PROSITE" id="PS52050">
    <property type="entry name" value="WYL"/>
    <property type="match status" value="1"/>
</dbReference>
<dbReference type="PROSITE" id="PS51000">
    <property type="entry name" value="HTH_DEOR_2"/>
    <property type="match status" value="1"/>
</dbReference>
<dbReference type="InterPro" id="IPR057727">
    <property type="entry name" value="WCX_dom"/>
</dbReference>
<proteinExistence type="predicted"/>
<evidence type="ECO:0000259" key="4">
    <source>
        <dbReference type="PROSITE" id="PS51000"/>
    </source>
</evidence>
<feature type="domain" description="HTH deoR-type" evidence="4">
    <location>
        <begin position="2"/>
        <end position="57"/>
    </location>
</feature>
<dbReference type="InterPro" id="IPR026881">
    <property type="entry name" value="WYL_dom"/>
</dbReference>
<dbReference type="PIRSF" id="PIRSF016838">
    <property type="entry name" value="PafC"/>
    <property type="match status" value="1"/>
</dbReference>
<dbReference type="Pfam" id="PF13280">
    <property type="entry name" value="WYL"/>
    <property type="match status" value="1"/>
</dbReference>
<dbReference type="Proteomes" id="UP001331936">
    <property type="component" value="Unassembled WGS sequence"/>
</dbReference>
<dbReference type="InterPro" id="IPR036390">
    <property type="entry name" value="WH_DNA-bd_sf"/>
</dbReference>
<name>A0ABU7JMX6_9NOCA</name>
<dbReference type="Pfam" id="PF08279">
    <property type="entry name" value="HTH_11"/>
    <property type="match status" value="1"/>
</dbReference>
<dbReference type="InterPro" id="IPR001034">
    <property type="entry name" value="DeoR_HTH"/>
</dbReference>
<protein>
    <submittedName>
        <fullName evidence="5">YafY family protein</fullName>
    </submittedName>
</protein>
<dbReference type="SUPFAM" id="SSF46785">
    <property type="entry name" value="Winged helix' DNA-binding domain"/>
    <property type="match status" value="1"/>
</dbReference>
<dbReference type="InterPro" id="IPR028349">
    <property type="entry name" value="PafC-like"/>
</dbReference>
<feature type="region of interest" description="Disordered" evidence="3">
    <location>
        <begin position="310"/>
        <end position="335"/>
    </location>
</feature>
<organism evidence="5 6">
    <name type="scientific">Rhodococcus chondri</name>
    <dbReference type="NCBI Taxonomy" id="3065941"/>
    <lineage>
        <taxon>Bacteria</taxon>
        <taxon>Bacillati</taxon>
        <taxon>Actinomycetota</taxon>
        <taxon>Actinomycetes</taxon>
        <taxon>Mycobacteriales</taxon>
        <taxon>Nocardiaceae</taxon>
        <taxon>Rhodococcus</taxon>
    </lineage>
</organism>
<dbReference type="InterPro" id="IPR051534">
    <property type="entry name" value="CBASS_pafABC_assoc_protein"/>
</dbReference>
<keyword evidence="2" id="KW-0804">Transcription</keyword>
<reference evidence="5 6" key="1">
    <citation type="submission" date="2023-08" db="EMBL/GenBank/DDBJ databases">
        <authorList>
            <person name="Girao M."/>
            <person name="Carvalho M.F."/>
        </authorList>
    </citation>
    <scope>NUCLEOTIDE SEQUENCE [LARGE SCALE GENOMIC DNA]</scope>
    <source>
        <strain evidence="5 6">CC-R104</strain>
    </source>
</reference>
<dbReference type="Pfam" id="PF25583">
    <property type="entry name" value="WCX"/>
    <property type="match status" value="1"/>
</dbReference>
<dbReference type="EMBL" id="JAUZMZ010000015">
    <property type="protein sequence ID" value="MEE2031397.1"/>
    <property type="molecule type" value="Genomic_DNA"/>
</dbReference>
<evidence type="ECO:0000256" key="3">
    <source>
        <dbReference type="SAM" id="MobiDB-lite"/>
    </source>
</evidence>
<dbReference type="PANTHER" id="PTHR34580:SF1">
    <property type="entry name" value="PROTEIN PAFC"/>
    <property type="match status" value="1"/>
</dbReference>
<dbReference type="Gene3D" id="1.10.10.10">
    <property type="entry name" value="Winged helix-like DNA-binding domain superfamily/Winged helix DNA-binding domain"/>
    <property type="match status" value="1"/>
</dbReference>
<dbReference type="InterPro" id="IPR013196">
    <property type="entry name" value="HTH_11"/>
</dbReference>
<evidence type="ECO:0000313" key="6">
    <source>
        <dbReference type="Proteomes" id="UP001331936"/>
    </source>
</evidence>